<gene>
    <name evidence="10" type="ORF">BCR44DRAFT_1440664</name>
</gene>
<dbReference type="InterPro" id="IPR028889">
    <property type="entry name" value="USP"/>
</dbReference>
<dbReference type="InterPro" id="IPR038765">
    <property type="entry name" value="Papain-like_cys_pep_sf"/>
</dbReference>
<name>A0A1Y2HC84_9FUNG</name>
<keyword evidence="3 7" id="KW-0645">Protease</keyword>
<dbReference type="Gene3D" id="3.90.70.10">
    <property type="entry name" value="Cysteine proteinases"/>
    <property type="match status" value="1"/>
</dbReference>
<feature type="region of interest" description="Disordered" evidence="8">
    <location>
        <begin position="580"/>
        <end position="659"/>
    </location>
</feature>
<feature type="region of interest" description="Disordered" evidence="8">
    <location>
        <begin position="1"/>
        <end position="50"/>
    </location>
</feature>
<proteinExistence type="inferred from homology"/>
<dbReference type="STRING" id="765915.A0A1Y2HC84"/>
<feature type="domain" description="USP" evidence="9">
    <location>
        <begin position="142"/>
        <end position="452"/>
    </location>
</feature>
<protein>
    <recommendedName>
        <fullName evidence="7">Ubiquitin carboxyl-terminal hydrolase</fullName>
        <ecNumber evidence="7">3.4.19.12</ecNumber>
    </recommendedName>
</protein>
<dbReference type="OrthoDB" id="289038at2759"/>
<comment type="similarity">
    <text evidence="2 7">Belongs to the peptidase C19 family.</text>
</comment>
<feature type="compositionally biased region" description="Basic residues" evidence="8">
    <location>
        <begin position="580"/>
        <end position="592"/>
    </location>
</feature>
<dbReference type="PROSITE" id="PS50235">
    <property type="entry name" value="USP_3"/>
    <property type="match status" value="1"/>
</dbReference>
<dbReference type="PANTHER" id="PTHR24006">
    <property type="entry name" value="UBIQUITIN CARBOXYL-TERMINAL HYDROLASE"/>
    <property type="match status" value="1"/>
</dbReference>
<evidence type="ECO:0000256" key="6">
    <source>
        <dbReference type="ARBA" id="ARBA00022807"/>
    </source>
</evidence>
<keyword evidence="11" id="KW-1185">Reference proteome</keyword>
<feature type="compositionally biased region" description="Basic and acidic residues" evidence="8">
    <location>
        <begin position="728"/>
        <end position="757"/>
    </location>
</feature>
<evidence type="ECO:0000256" key="8">
    <source>
        <dbReference type="SAM" id="MobiDB-lite"/>
    </source>
</evidence>
<evidence type="ECO:0000256" key="3">
    <source>
        <dbReference type="ARBA" id="ARBA00022670"/>
    </source>
</evidence>
<dbReference type="AlphaFoldDB" id="A0A1Y2HC84"/>
<dbReference type="EMBL" id="MCFL01000049">
    <property type="protein sequence ID" value="ORZ32200.1"/>
    <property type="molecule type" value="Genomic_DNA"/>
</dbReference>
<dbReference type="PROSITE" id="PS00973">
    <property type="entry name" value="USP_2"/>
    <property type="match status" value="1"/>
</dbReference>
<evidence type="ECO:0000256" key="7">
    <source>
        <dbReference type="RuleBase" id="RU366025"/>
    </source>
</evidence>
<dbReference type="GO" id="GO:0005634">
    <property type="term" value="C:nucleus"/>
    <property type="evidence" value="ECO:0007669"/>
    <property type="project" value="TreeGrafter"/>
</dbReference>
<dbReference type="InterPro" id="IPR001394">
    <property type="entry name" value="Peptidase_C19_UCH"/>
</dbReference>
<dbReference type="PROSITE" id="PS00972">
    <property type="entry name" value="USP_1"/>
    <property type="match status" value="1"/>
</dbReference>
<feature type="region of interest" description="Disordered" evidence="8">
    <location>
        <begin position="723"/>
        <end position="802"/>
    </location>
</feature>
<keyword evidence="4 7" id="KW-0833">Ubl conjugation pathway</keyword>
<dbReference type="SUPFAM" id="SSF54001">
    <property type="entry name" value="Cysteine proteinases"/>
    <property type="match status" value="1"/>
</dbReference>
<dbReference type="GO" id="GO:0004843">
    <property type="term" value="F:cysteine-type deubiquitinase activity"/>
    <property type="evidence" value="ECO:0007669"/>
    <property type="project" value="UniProtKB-UniRule"/>
</dbReference>
<dbReference type="EC" id="3.4.19.12" evidence="7"/>
<dbReference type="GO" id="GO:0016579">
    <property type="term" value="P:protein deubiquitination"/>
    <property type="evidence" value="ECO:0007669"/>
    <property type="project" value="InterPro"/>
</dbReference>
<feature type="compositionally biased region" description="Low complexity" evidence="8">
    <location>
        <begin position="557"/>
        <end position="568"/>
    </location>
</feature>
<dbReference type="PANTHER" id="PTHR24006:SF758">
    <property type="entry name" value="UBIQUITIN CARBOXYL-TERMINAL HYDROLASE 36"/>
    <property type="match status" value="1"/>
</dbReference>
<feature type="compositionally biased region" description="Basic residues" evidence="8">
    <location>
        <begin position="624"/>
        <end position="634"/>
    </location>
</feature>
<accession>A0A1Y2HC84</accession>
<evidence type="ECO:0000313" key="11">
    <source>
        <dbReference type="Proteomes" id="UP000193411"/>
    </source>
</evidence>
<organism evidence="10 11">
    <name type="scientific">Catenaria anguillulae PL171</name>
    <dbReference type="NCBI Taxonomy" id="765915"/>
    <lineage>
        <taxon>Eukaryota</taxon>
        <taxon>Fungi</taxon>
        <taxon>Fungi incertae sedis</taxon>
        <taxon>Blastocladiomycota</taxon>
        <taxon>Blastocladiomycetes</taxon>
        <taxon>Blastocladiales</taxon>
        <taxon>Catenariaceae</taxon>
        <taxon>Catenaria</taxon>
    </lineage>
</organism>
<feature type="compositionally biased region" description="Polar residues" evidence="8">
    <location>
        <begin position="76"/>
        <end position="91"/>
    </location>
</feature>
<evidence type="ECO:0000256" key="5">
    <source>
        <dbReference type="ARBA" id="ARBA00022801"/>
    </source>
</evidence>
<comment type="caution">
    <text evidence="10">The sequence shown here is derived from an EMBL/GenBank/DDBJ whole genome shotgun (WGS) entry which is preliminary data.</text>
</comment>
<feature type="region of interest" description="Disordered" evidence="8">
    <location>
        <begin position="518"/>
        <end position="568"/>
    </location>
</feature>
<feature type="compositionally biased region" description="Low complexity" evidence="8">
    <location>
        <begin position="93"/>
        <end position="107"/>
    </location>
</feature>
<feature type="compositionally biased region" description="Basic and acidic residues" evidence="8">
    <location>
        <begin position="781"/>
        <end position="798"/>
    </location>
</feature>
<dbReference type="InterPro" id="IPR018200">
    <property type="entry name" value="USP_CS"/>
</dbReference>
<evidence type="ECO:0000259" key="9">
    <source>
        <dbReference type="PROSITE" id="PS50235"/>
    </source>
</evidence>
<dbReference type="GO" id="GO:0006508">
    <property type="term" value="P:proteolysis"/>
    <property type="evidence" value="ECO:0007669"/>
    <property type="project" value="UniProtKB-KW"/>
</dbReference>
<dbReference type="InterPro" id="IPR050164">
    <property type="entry name" value="Peptidase_C19"/>
</dbReference>
<feature type="compositionally biased region" description="Low complexity" evidence="8">
    <location>
        <begin position="635"/>
        <end position="647"/>
    </location>
</feature>
<evidence type="ECO:0000256" key="1">
    <source>
        <dbReference type="ARBA" id="ARBA00000707"/>
    </source>
</evidence>
<evidence type="ECO:0000313" key="10">
    <source>
        <dbReference type="EMBL" id="ORZ32200.1"/>
    </source>
</evidence>
<keyword evidence="6 7" id="KW-0788">Thiol protease</keyword>
<sequence length="826" mass="89544">MAPAMPFATIPAPGSKSKSKGKNKSGGAVSVTVPAPIPMPAPKVAKDNSNVSQLLAGKRTKECPFAQPILFKESTPIGSSPSLSRNASTAKLANGGSSRATSTSGANPTPTNAEDGQPLPATVLFPKSDVQLKHTVASRAPAGLQNVGNSCYCNSTLQAVLSLPPLANVFRSQAHSSACSSRECYFCVLQDLFKSMNSGVRALLPKTILKRMSKIGREFSPFHQADAHEFLCKLLEKVESSLQAPHKSLNLDYASRHTTLLHQIMGGWSQSEVRCPKCPYSSKTFTLDLSTPLEIPAGVDSLDKALHKYTSPETLCTGNEWKCDGCKRRVNASKRITFHQAPAVLTLQLKRFAYSPRGGRVKINKPVAFAGELDLSPYMSHGLAGAKATGKRVTYGLQAVIVHQGSAHGGHYYAYIKAANGVWFEMNDESVRQVSVQTVLQANAYVLMYTVDRLEMTERGYLAPPTSAVAAAAKSSATAVEVSADFEVDAVPLTKKQKKLLKKQQLLAAAVAADVKESSADAQVKTAHNKMPEEPEVSQNPTPPSSSPERDADSDSEAAPSSVPASARKLADMFDGSVKLSRKAQRKLKKQQQQRGGDKDADKSSSTLDDLVNPILRKVQAKVIGKKQPAHRPPRSSTTWSSTSVPSHRPHRPPWTRRPSVTCADQAICRGRHLLSLAPQSVANASGKTKTLVAFDAKQQSTLDDESAAGTWADTITKIKQATKRKRPDAYDADYDRGKQKKVKSVDKKSKEHELRKQGGHRAKFQQVHKMLQRGEVPAEPVREDGSLASREEENKAKREVKRAVTMKRLGIKPKEKKKFAGIPLH</sequence>
<dbReference type="Pfam" id="PF00443">
    <property type="entry name" value="UCH"/>
    <property type="match status" value="1"/>
</dbReference>
<comment type="catalytic activity">
    <reaction evidence="1 7">
        <text>Thiol-dependent hydrolysis of ester, thioester, amide, peptide and isopeptide bonds formed by the C-terminal Gly of ubiquitin (a 76-residue protein attached to proteins as an intracellular targeting signal).</text>
        <dbReference type="EC" id="3.4.19.12"/>
    </reaction>
</comment>
<evidence type="ECO:0000256" key="2">
    <source>
        <dbReference type="ARBA" id="ARBA00009085"/>
    </source>
</evidence>
<dbReference type="Proteomes" id="UP000193411">
    <property type="component" value="Unassembled WGS sequence"/>
</dbReference>
<evidence type="ECO:0000256" key="4">
    <source>
        <dbReference type="ARBA" id="ARBA00022786"/>
    </source>
</evidence>
<reference evidence="10 11" key="1">
    <citation type="submission" date="2016-07" db="EMBL/GenBank/DDBJ databases">
        <title>Pervasive Adenine N6-methylation of Active Genes in Fungi.</title>
        <authorList>
            <consortium name="DOE Joint Genome Institute"/>
            <person name="Mondo S.J."/>
            <person name="Dannebaum R.O."/>
            <person name="Kuo R.C."/>
            <person name="Labutti K."/>
            <person name="Haridas S."/>
            <person name="Kuo A."/>
            <person name="Salamov A."/>
            <person name="Ahrendt S.R."/>
            <person name="Lipzen A."/>
            <person name="Sullivan W."/>
            <person name="Andreopoulos W.B."/>
            <person name="Clum A."/>
            <person name="Lindquist E."/>
            <person name="Daum C."/>
            <person name="Ramamoorthy G.K."/>
            <person name="Gryganskyi A."/>
            <person name="Culley D."/>
            <person name="Magnuson J.K."/>
            <person name="James T.Y."/>
            <person name="O'Malley M.A."/>
            <person name="Stajich J.E."/>
            <person name="Spatafora J.W."/>
            <person name="Visel A."/>
            <person name="Grigoriev I.V."/>
        </authorList>
    </citation>
    <scope>NUCLEOTIDE SEQUENCE [LARGE SCALE GENOMIC DNA]</scope>
    <source>
        <strain evidence="10 11">PL171</strain>
    </source>
</reference>
<keyword evidence="5 7" id="KW-0378">Hydrolase</keyword>
<feature type="region of interest" description="Disordered" evidence="8">
    <location>
        <begin position="74"/>
        <end position="120"/>
    </location>
</feature>
<dbReference type="GO" id="GO:0005829">
    <property type="term" value="C:cytosol"/>
    <property type="evidence" value="ECO:0007669"/>
    <property type="project" value="TreeGrafter"/>
</dbReference>